<protein>
    <recommendedName>
        <fullName evidence="4">Lipoprotein</fullName>
    </recommendedName>
</protein>
<evidence type="ECO:0000313" key="3">
    <source>
        <dbReference type="Proteomes" id="UP000250123"/>
    </source>
</evidence>
<organism evidence="2 3">
    <name type="scientific">Shewanella benthica</name>
    <dbReference type="NCBI Taxonomy" id="43661"/>
    <lineage>
        <taxon>Bacteria</taxon>
        <taxon>Pseudomonadati</taxon>
        <taxon>Pseudomonadota</taxon>
        <taxon>Gammaproteobacteria</taxon>
        <taxon>Alteromonadales</taxon>
        <taxon>Shewanellaceae</taxon>
        <taxon>Shewanella</taxon>
    </lineage>
</organism>
<evidence type="ECO:0000256" key="1">
    <source>
        <dbReference type="SAM" id="SignalP"/>
    </source>
</evidence>
<dbReference type="PROSITE" id="PS51257">
    <property type="entry name" value="PROKAR_LIPOPROTEIN"/>
    <property type="match status" value="1"/>
</dbReference>
<reference evidence="3" key="1">
    <citation type="submission" date="2018-06" db="EMBL/GenBank/DDBJ databases">
        <authorList>
            <person name="Cea G.-C."/>
            <person name="William W."/>
        </authorList>
    </citation>
    <scope>NUCLEOTIDE SEQUENCE [LARGE SCALE GENOMIC DNA]</scope>
    <source>
        <strain evidence="3">DB21MT-2</strain>
    </source>
</reference>
<evidence type="ECO:0000313" key="2">
    <source>
        <dbReference type="EMBL" id="SQH75302.1"/>
    </source>
</evidence>
<dbReference type="AlphaFoldDB" id="A0A330LZ88"/>
<dbReference type="EMBL" id="LS483452">
    <property type="protein sequence ID" value="SQH75302.1"/>
    <property type="molecule type" value="Genomic_DNA"/>
</dbReference>
<sequence>MGNISRLIICCYAVLFMMLFMGCSNSDGEEDTEPDVEVHTEPEPVLGPSFDEILIEDGFTFDMQRTVNIDISFSQMQGFTEISVYSATDPDTHAPINLLEKAEIYNAMKYTSSLPVASYIESMVVVINGDSYAELELPIDKTNNIHYLVE</sequence>
<proteinExistence type="predicted"/>
<dbReference type="Proteomes" id="UP000250123">
    <property type="component" value="Chromosome SHEWBE"/>
</dbReference>
<name>A0A330LZ88_9GAMM</name>
<feature type="signal peptide" evidence="1">
    <location>
        <begin position="1"/>
        <end position="26"/>
    </location>
</feature>
<evidence type="ECO:0008006" key="4">
    <source>
        <dbReference type="Google" id="ProtNLM"/>
    </source>
</evidence>
<dbReference type="KEGG" id="sbk:SHEWBE_1336"/>
<gene>
    <name evidence="2" type="ORF">SHEWBE_1336</name>
</gene>
<dbReference type="RefSeq" id="WP_172605650.1">
    <property type="nucleotide sequence ID" value="NZ_LS483452.1"/>
</dbReference>
<feature type="chain" id="PRO_5016293818" description="Lipoprotein" evidence="1">
    <location>
        <begin position="27"/>
        <end position="150"/>
    </location>
</feature>
<accession>A0A330LZ88</accession>
<keyword evidence="1" id="KW-0732">Signal</keyword>